<sequence length="280" mass="30320">MTYPTILVHLDRTGAFCQRADLAAGWAQAHGSHLVGLISTGLIDGIIPAEEILSGATDYIAECAEYLRHRAEAISLEFRELLSAHGPLSYEVRLIDSTTVDAVVRHGRTSDLVVLGQRDDDEVKDITTRDLPQRVVMEVGRPVLLVPYAGHFEGVPKNVAVAWDGSRESAVALRAAVPAMRQASKVTLVSCRAVHDDSSEERLLVPDMLAFLTRHGVHATAESDVTEIGVGDALLSRLSDLGADLLVMGGYGHSRFRELMLGGVTRQILAQMTVPVLMTH</sequence>
<dbReference type="InterPro" id="IPR006015">
    <property type="entry name" value="Universal_stress_UspA"/>
</dbReference>
<dbReference type="Gene3D" id="3.40.50.12370">
    <property type="match status" value="1"/>
</dbReference>
<proteinExistence type="inferred from homology"/>
<dbReference type="CDD" id="cd00293">
    <property type="entry name" value="USP-like"/>
    <property type="match status" value="1"/>
</dbReference>
<organism evidence="3 4">
    <name type="scientific">Variovorax humicola</name>
    <dbReference type="NCBI Taxonomy" id="1769758"/>
    <lineage>
        <taxon>Bacteria</taxon>
        <taxon>Pseudomonadati</taxon>
        <taxon>Pseudomonadota</taxon>
        <taxon>Betaproteobacteria</taxon>
        <taxon>Burkholderiales</taxon>
        <taxon>Comamonadaceae</taxon>
        <taxon>Variovorax</taxon>
    </lineage>
</organism>
<dbReference type="PANTHER" id="PTHR46268">
    <property type="entry name" value="STRESS RESPONSE PROTEIN NHAX"/>
    <property type="match status" value="1"/>
</dbReference>
<evidence type="ECO:0000256" key="1">
    <source>
        <dbReference type="ARBA" id="ARBA00008791"/>
    </source>
</evidence>
<dbReference type="Proteomes" id="UP001363010">
    <property type="component" value="Unassembled WGS sequence"/>
</dbReference>
<accession>A0ABU8W0N3</accession>
<dbReference type="Pfam" id="PF00582">
    <property type="entry name" value="Usp"/>
    <property type="match status" value="1"/>
</dbReference>
<evidence type="ECO:0000313" key="3">
    <source>
        <dbReference type="EMBL" id="MEJ8823615.1"/>
    </source>
</evidence>
<dbReference type="InterPro" id="IPR006016">
    <property type="entry name" value="UspA"/>
</dbReference>
<keyword evidence="4" id="KW-1185">Reference proteome</keyword>
<comment type="similarity">
    <text evidence="1">Belongs to the universal stress protein A family.</text>
</comment>
<dbReference type="SUPFAM" id="SSF52402">
    <property type="entry name" value="Adenine nucleotide alpha hydrolases-like"/>
    <property type="match status" value="2"/>
</dbReference>
<name>A0ABU8W0N3_9BURK</name>
<dbReference type="PRINTS" id="PR01438">
    <property type="entry name" value="UNVRSLSTRESS"/>
</dbReference>
<dbReference type="RefSeq" id="WP_340364652.1">
    <property type="nucleotide sequence ID" value="NZ_JBBKZV010000009.1"/>
</dbReference>
<comment type="caution">
    <text evidence="3">The sequence shown here is derived from an EMBL/GenBank/DDBJ whole genome shotgun (WGS) entry which is preliminary data.</text>
</comment>
<dbReference type="EMBL" id="JBBKZV010000009">
    <property type="protein sequence ID" value="MEJ8823615.1"/>
    <property type="molecule type" value="Genomic_DNA"/>
</dbReference>
<feature type="domain" description="UspA" evidence="2">
    <location>
        <begin position="157"/>
        <end position="279"/>
    </location>
</feature>
<dbReference type="PANTHER" id="PTHR46268:SF15">
    <property type="entry name" value="UNIVERSAL STRESS PROTEIN HP_0031"/>
    <property type="match status" value="1"/>
</dbReference>
<protein>
    <submittedName>
        <fullName evidence="3">Universal stress protein</fullName>
    </submittedName>
</protein>
<reference evidence="3 4" key="1">
    <citation type="submission" date="2024-03" db="EMBL/GenBank/DDBJ databases">
        <title>Novel species of the genus Variovorax.</title>
        <authorList>
            <person name="Liu Q."/>
            <person name="Xin Y.-H."/>
        </authorList>
    </citation>
    <scope>NUCLEOTIDE SEQUENCE [LARGE SCALE GENOMIC DNA]</scope>
    <source>
        <strain evidence="3 4">KACC 18501</strain>
    </source>
</reference>
<gene>
    <name evidence="3" type="ORF">WKW80_16490</name>
</gene>
<evidence type="ECO:0000313" key="4">
    <source>
        <dbReference type="Proteomes" id="UP001363010"/>
    </source>
</evidence>
<evidence type="ECO:0000259" key="2">
    <source>
        <dbReference type="Pfam" id="PF00582"/>
    </source>
</evidence>